<dbReference type="EC" id="6.2.1.16" evidence="1"/>
<dbReference type="Proteomes" id="UP001163223">
    <property type="component" value="Chromosome"/>
</dbReference>
<accession>A0ACD4NHU4</accession>
<organism evidence="1 2">
    <name type="scientific">Antarcticirhabdus aurantiaca</name>
    <dbReference type="NCBI Taxonomy" id="2606717"/>
    <lineage>
        <taxon>Bacteria</taxon>
        <taxon>Pseudomonadati</taxon>
        <taxon>Pseudomonadota</taxon>
        <taxon>Alphaproteobacteria</taxon>
        <taxon>Hyphomicrobiales</taxon>
        <taxon>Aurantimonadaceae</taxon>
        <taxon>Antarcticirhabdus</taxon>
    </lineage>
</organism>
<gene>
    <name evidence="1" type="ORF">OXU80_15835</name>
</gene>
<evidence type="ECO:0000313" key="1">
    <source>
        <dbReference type="EMBL" id="WAJ26363.1"/>
    </source>
</evidence>
<name>A0ACD4NHU4_9HYPH</name>
<protein>
    <submittedName>
        <fullName evidence="1">Acetoacetate--CoA ligase</fullName>
        <ecNumber evidence="1">6.2.1.16</ecNumber>
    </submittedName>
</protein>
<proteinExistence type="predicted"/>
<dbReference type="EMBL" id="CP113520">
    <property type="protein sequence ID" value="WAJ26363.1"/>
    <property type="molecule type" value="Genomic_DNA"/>
</dbReference>
<evidence type="ECO:0000313" key="2">
    <source>
        <dbReference type="Proteomes" id="UP001163223"/>
    </source>
</evidence>
<keyword evidence="2" id="KW-1185">Reference proteome</keyword>
<sequence length="671" mass="72550">MNGQSGAALRTDEAGGGAPLWTPSPERAASSGMAAFRTFCEERTGSRFPDTPALHAWTLDDPAAFWEAVWDFFGVVGEKGERRLLDGDRMPGARFFPDAKLNYAENMLRPIEGVSDEADALVFRAEDEREDRWSWGRLRAEVSRLQQAMRAMGLQPGDRIAALLPNGPEAIAAMLATASVGAVWCSASPDFGPRGILDRFGQIEPRLLIACDGYFYAGKTLPIADKLAEVAASLPTLQRIVLVDMLGEAQSTAQRLGDKAATLDAFLVPHVPAPLGFERLPFDQPLFILFSSGTTGAPKCIVHRAGGVLLQHLKEHGLHADVRPGDRLFYFTTLGWMMWNWLASGLGRGATLLLFDGSPFHPKPDVLFDYAQAERMTHFGTSAKYIDAAKKAGLHPAETHDLASLRAMLSTGSPLAPESFAYVYKGVKSDLHLASISGGTDIVSCFVLGDPTRPVRKGEIQGPGLGLAVEVWSEEGRRASVGEKGELVCAKPFPVMPLGFWNDPDGAKYRAAYFERFDNVWCHGDFAEETSQGGLVIHGRSDAVLNPGGVRIGTAEIYAQVEPVPEVAEALAIGQDWQGDVRVVLFVRLAGGAVLDAELEKTIRARIRQGASPRHVPAKIVAVSDIPRTKSGKITELAVRDVVHGRAVKNKEALANPDALDLYRDLAALAD</sequence>
<reference evidence="1" key="1">
    <citation type="submission" date="2022-11" db="EMBL/GenBank/DDBJ databases">
        <title>beta-Carotene-producing bacterium, Jeongeuplla avenae sp. nov., alleviates the salt stress of Arabidopsis seedlings.</title>
        <authorList>
            <person name="Jiang L."/>
            <person name="Lee J."/>
        </authorList>
    </citation>
    <scope>NUCLEOTIDE SEQUENCE</scope>
    <source>
        <strain evidence="1">DY_R2A_6</strain>
    </source>
</reference>
<keyword evidence="1" id="KW-0436">Ligase</keyword>